<accession>A0A0F9URW8</accession>
<dbReference type="InterPro" id="IPR046938">
    <property type="entry name" value="DNA_clamp_sf"/>
</dbReference>
<reference evidence="1" key="1">
    <citation type="journal article" date="2015" name="Nature">
        <title>Complex archaea that bridge the gap between prokaryotes and eukaryotes.</title>
        <authorList>
            <person name="Spang A."/>
            <person name="Saw J.H."/>
            <person name="Jorgensen S.L."/>
            <person name="Zaremba-Niedzwiedzka K."/>
            <person name="Martijn J."/>
            <person name="Lind A.E."/>
            <person name="van Eijk R."/>
            <person name="Schleper C."/>
            <person name="Guy L."/>
            <person name="Ettema T.J."/>
        </authorList>
    </citation>
    <scope>NUCLEOTIDE SEQUENCE</scope>
</reference>
<dbReference type="EMBL" id="LAZR01000846">
    <property type="protein sequence ID" value="KKN56373.1"/>
    <property type="molecule type" value="Genomic_DNA"/>
</dbReference>
<name>A0A0F9URW8_9ZZZZ</name>
<organism evidence="1">
    <name type="scientific">marine sediment metagenome</name>
    <dbReference type="NCBI Taxonomy" id="412755"/>
    <lineage>
        <taxon>unclassified sequences</taxon>
        <taxon>metagenomes</taxon>
        <taxon>ecological metagenomes</taxon>
    </lineage>
</organism>
<dbReference type="AlphaFoldDB" id="A0A0F9URW8"/>
<evidence type="ECO:0000313" key="1">
    <source>
        <dbReference type="EMBL" id="KKN56373.1"/>
    </source>
</evidence>
<sequence>MIIKGDKEASKVLRWVGKAISKDRSRAQLTHFRFDNGNVIATDGFRMHVANKPDLEGAEDLQGNAIGKIPAGAFVTELEQPDQGTYDAKYPEWREILPKAPGQFEICVNGKYLAEAIRDLGEVRLTFYDSTMPILVTPTSDTDGAKFALVMPCHDTKCDTAAGVSGASAIVRD</sequence>
<dbReference type="SUPFAM" id="SSF55979">
    <property type="entry name" value="DNA clamp"/>
    <property type="match status" value="1"/>
</dbReference>
<protein>
    <recommendedName>
        <fullName evidence="2">DNA polymerase III beta sliding clamp central domain-containing protein</fullName>
    </recommendedName>
</protein>
<evidence type="ECO:0008006" key="2">
    <source>
        <dbReference type="Google" id="ProtNLM"/>
    </source>
</evidence>
<comment type="caution">
    <text evidence="1">The sequence shown here is derived from an EMBL/GenBank/DDBJ whole genome shotgun (WGS) entry which is preliminary data.</text>
</comment>
<gene>
    <name evidence="1" type="ORF">LCGC14_0572840</name>
</gene>
<dbReference type="Gene3D" id="3.10.150.10">
    <property type="entry name" value="DNA Polymerase III, subunit A, domain 2"/>
    <property type="match status" value="1"/>
</dbReference>
<proteinExistence type="predicted"/>